<dbReference type="VEuPathDB" id="VectorBase:HLOH_048466"/>
<name>A0A9J6H0W3_HAELO</name>
<protein>
    <recommendedName>
        <fullName evidence="1">Partial AB-hydrolase lipase domain-containing protein</fullName>
    </recommendedName>
</protein>
<sequence>MPTVELIELWSRDLTARPPVPSQSLPCGPQESLITSKGYLFERHSVVTDDGYVIEMHRIPYGREPCSEPCRTQPILLMSPLLTDSTVYVLDSPEQSLGERKFWLIFSPCVL</sequence>
<comment type="caution">
    <text evidence="2">The sequence shown here is derived from an EMBL/GenBank/DDBJ whole genome shotgun (WGS) entry which is preliminary data.</text>
</comment>
<gene>
    <name evidence="2" type="ORF">HPB48_020901</name>
</gene>
<keyword evidence="3" id="KW-1185">Reference proteome</keyword>
<dbReference type="Proteomes" id="UP000821853">
    <property type="component" value="Chromosome 8"/>
</dbReference>
<dbReference type="OrthoDB" id="9974421at2759"/>
<evidence type="ECO:0000313" key="3">
    <source>
        <dbReference type="Proteomes" id="UP000821853"/>
    </source>
</evidence>
<evidence type="ECO:0000313" key="2">
    <source>
        <dbReference type="EMBL" id="KAH9380632.1"/>
    </source>
</evidence>
<dbReference type="PANTHER" id="PTHR11005">
    <property type="entry name" value="LYSOSOMAL ACID LIPASE-RELATED"/>
    <property type="match status" value="1"/>
</dbReference>
<dbReference type="Pfam" id="PF04083">
    <property type="entry name" value="Abhydro_lipase"/>
    <property type="match status" value="1"/>
</dbReference>
<accession>A0A9J6H0W3</accession>
<dbReference type="GO" id="GO:0006629">
    <property type="term" value="P:lipid metabolic process"/>
    <property type="evidence" value="ECO:0007669"/>
    <property type="project" value="InterPro"/>
</dbReference>
<evidence type="ECO:0000259" key="1">
    <source>
        <dbReference type="Pfam" id="PF04083"/>
    </source>
</evidence>
<dbReference type="InterPro" id="IPR029058">
    <property type="entry name" value="AB_hydrolase_fold"/>
</dbReference>
<dbReference type="EMBL" id="JABSTR010000010">
    <property type="protein sequence ID" value="KAH9380632.1"/>
    <property type="molecule type" value="Genomic_DNA"/>
</dbReference>
<organism evidence="2 3">
    <name type="scientific">Haemaphysalis longicornis</name>
    <name type="common">Bush tick</name>
    <dbReference type="NCBI Taxonomy" id="44386"/>
    <lineage>
        <taxon>Eukaryota</taxon>
        <taxon>Metazoa</taxon>
        <taxon>Ecdysozoa</taxon>
        <taxon>Arthropoda</taxon>
        <taxon>Chelicerata</taxon>
        <taxon>Arachnida</taxon>
        <taxon>Acari</taxon>
        <taxon>Parasitiformes</taxon>
        <taxon>Ixodida</taxon>
        <taxon>Ixodoidea</taxon>
        <taxon>Ixodidae</taxon>
        <taxon>Haemaphysalinae</taxon>
        <taxon>Haemaphysalis</taxon>
    </lineage>
</organism>
<feature type="domain" description="Partial AB-hydrolase lipase" evidence="1">
    <location>
        <begin position="33"/>
        <end position="90"/>
    </location>
</feature>
<dbReference type="Gene3D" id="3.40.50.1820">
    <property type="entry name" value="alpha/beta hydrolase"/>
    <property type="match status" value="1"/>
</dbReference>
<proteinExistence type="predicted"/>
<dbReference type="InterPro" id="IPR006693">
    <property type="entry name" value="AB_hydrolase_lipase"/>
</dbReference>
<dbReference type="AlphaFoldDB" id="A0A9J6H0W3"/>
<reference evidence="2 3" key="1">
    <citation type="journal article" date="2020" name="Cell">
        <title>Large-Scale Comparative Analyses of Tick Genomes Elucidate Their Genetic Diversity and Vector Capacities.</title>
        <authorList>
            <consortium name="Tick Genome and Microbiome Consortium (TIGMIC)"/>
            <person name="Jia N."/>
            <person name="Wang J."/>
            <person name="Shi W."/>
            <person name="Du L."/>
            <person name="Sun Y."/>
            <person name="Zhan W."/>
            <person name="Jiang J.F."/>
            <person name="Wang Q."/>
            <person name="Zhang B."/>
            <person name="Ji P."/>
            <person name="Bell-Sakyi L."/>
            <person name="Cui X.M."/>
            <person name="Yuan T.T."/>
            <person name="Jiang B.G."/>
            <person name="Yang W.F."/>
            <person name="Lam T.T."/>
            <person name="Chang Q.C."/>
            <person name="Ding S.J."/>
            <person name="Wang X.J."/>
            <person name="Zhu J.G."/>
            <person name="Ruan X.D."/>
            <person name="Zhao L."/>
            <person name="Wei J.T."/>
            <person name="Ye R.Z."/>
            <person name="Que T.C."/>
            <person name="Du C.H."/>
            <person name="Zhou Y.H."/>
            <person name="Cheng J.X."/>
            <person name="Dai P.F."/>
            <person name="Guo W.B."/>
            <person name="Han X.H."/>
            <person name="Huang E.J."/>
            <person name="Li L.F."/>
            <person name="Wei W."/>
            <person name="Gao Y.C."/>
            <person name="Liu J.Z."/>
            <person name="Shao H.Z."/>
            <person name="Wang X."/>
            <person name="Wang C.C."/>
            <person name="Yang T.C."/>
            <person name="Huo Q.B."/>
            <person name="Li W."/>
            <person name="Chen H.Y."/>
            <person name="Chen S.E."/>
            <person name="Zhou L.G."/>
            <person name="Ni X.B."/>
            <person name="Tian J.H."/>
            <person name="Sheng Y."/>
            <person name="Liu T."/>
            <person name="Pan Y.S."/>
            <person name="Xia L.Y."/>
            <person name="Li J."/>
            <person name="Zhao F."/>
            <person name="Cao W.C."/>
        </authorList>
    </citation>
    <scope>NUCLEOTIDE SEQUENCE [LARGE SCALE GENOMIC DNA]</scope>
    <source>
        <strain evidence="2">HaeL-2018</strain>
    </source>
</reference>